<dbReference type="Pfam" id="PF18885">
    <property type="entry name" value="DUF5648"/>
    <property type="match status" value="1"/>
</dbReference>
<dbReference type="AlphaFoldDB" id="A0A964FF46"/>
<comment type="caution">
    <text evidence="2">The sequence shown here is derived from an EMBL/GenBank/DDBJ whole genome shotgun (WGS) entry which is preliminary data.</text>
</comment>
<dbReference type="EMBL" id="JADWDC010000021">
    <property type="protein sequence ID" value="MCC0177370.1"/>
    <property type="molecule type" value="Genomic_DNA"/>
</dbReference>
<proteinExistence type="predicted"/>
<sequence length="580" mass="65114">MQISEHNKMQDRYSSLPFDSDDSNETHSFQLGLTKILAQNSLQQFAVSPSFDTDLQLAFGNNIAVDSLQTSWVDGEFVFPEIEVVNSAEINYARGAFAQENSTIYLAQEFLASNQNNPDVVTNVLLEEYGHFVDSQLNLDDSSGDEGAIFAALVLEEDPTNTELQQLQNEDDTAIVTINGRAIEIEQSFTNLINGLGGESGFGEDFIERNDDGSSSFINITSIFEDGINFFGDIYQGFYINNNGNITFDSSLATFTPTDLTSYKIIAPFFADVDTREDNIETSEGGNSTGTNLVYYDFDTEADAITITWDDVGKFSNQTTPNAFQLILKDLGNQNFKIEFRYEEIQWTVGGASEDVYARVGLSAGNGSDFLELPFSNNLEMLLNLEAGTNINSPGRFVFSVIDGEPDVGTFSLMPTDSLHRFYQYEKGYHLYTSDESEIQVINGRGAAAREGYEYQYEYEKFTVLTDDKDLLTGETIEGVKPIYRFFNTDTGEHLYTIDEEEKNNIIDNLNNYTFEGAKFYAFDSPLENFETLPVYRMLNGQSGSHLYTSDLNEINYIDNNLSHFSMENDGEAVFYVFEL</sequence>
<reference evidence="2" key="1">
    <citation type="journal article" date="2021" name="Antonie Van Leeuwenhoek">
        <title>Draft genome and description of Waterburya agarophytonicola gen. nov. sp. nov. (Pleurocapsales, Cyanobacteria): a seaweed symbiont.</title>
        <authorList>
            <person name="Bonthond G."/>
            <person name="Shalygin S."/>
            <person name="Bayer T."/>
            <person name="Weinberger F."/>
        </authorList>
    </citation>
    <scope>NUCLEOTIDE SEQUENCE</scope>
    <source>
        <strain evidence="2">KI4</strain>
    </source>
</reference>
<accession>A0A964FF46</accession>
<dbReference type="InterPro" id="IPR051495">
    <property type="entry name" value="Epithelial_Barrier/Signaling"/>
</dbReference>
<dbReference type="PANTHER" id="PTHR13802">
    <property type="entry name" value="MUCIN 4-RELATED"/>
    <property type="match status" value="1"/>
</dbReference>
<dbReference type="GO" id="GO:0007160">
    <property type="term" value="P:cell-matrix adhesion"/>
    <property type="evidence" value="ECO:0007669"/>
    <property type="project" value="InterPro"/>
</dbReference>
<dbReference type="InterPro" id="IPR043708">
    <property type="entry name" value="DUF5648"/>
</dbReference>
<dbReference type="InterPro" id="IPR003886">
    <property type="entry name" value="NIDO_dom"/>
</dbReference>
<dbReference type="PANTHER" id="PTHR13802:SF59">
    <property type="entry name" value="SUSHI DOMAIN-CONTAINING PROTEIN 2"/>
    <property type="match status" value="1"/>
</dbReference>
<evidence type="ECO:0000313" key="3">
    <source>
        <dbReference type="Proteomes" id="UP000729733"/>
    </source>
</evidence>
<dbReference type="SMART" id="SM00539">
    <property type="entry name" value="NIDO"/>
    <property type="match status" value="1"/>
</dbReference>
<gene>
    <name evidence="2" type="ORF">I4641_10320</name>
</gene>
<evidence type="ECO:0000259" key="1">
    <source>
        <dbReference type="SMART" id="SM00539"/>
    </source>
</evidence>
<name>A0A964FF46_9CYAN</name>
<organism evidence="2 3">
    <name type="scientific">Waterburya agarophytonicola KI4</name>
    <dbReference type="NCBI Taxonomy" id="2874699"/>
    <lineage>
        <taxon>Bacteria</taxon>
        <taxon>Bacillati</taxon>
        <taxon>Cyanobacteriota</taxon>
        <taxon>Cyanophyceae</taxon>
        <taxon>Pleurocapsales</taxon>
        <taxon>Hyellaceae</taxon>
        <taxon>Waterburya</taxon>
        <taxon>Waterburya agarophytonicola</taxon>
    </lineage>
</organism>
<dbReference type="Proteomes" id="UP000729733">
    <property type="component" value="Unassembled WGS sequence"/>
</dbReference>
<dbReference type="Pfam" id="PF06119">
    <property type="entry name" value="NIDO"/>
    <property type="match status" value="1"/>
</dbReference>
<keyword evidence="3" id="KW-1185">Reference proteome</keyword>
<dbReference type="RefSeq" id="WP_229640434.1">
    <property type="nucleotide sequence ID" value="NZ_JADWDC010000021.1"/>
</dbReference>
<feature type="domain" description="NIDO" evidence="1">
    <location>
        <begin position="268"/>
        <end position="406"/>
    </location>
</feature>
<protein>
    <recommendedName>
        <fullName evidence="1">NIDO domain-containing protein</fullName>
    </recommendedName>
</protein>
<evidence type="ECO:0000313" key="2">
    <source>
        <dbReference type="EMBL" id="MCC0177370.1"/>
    </source>
</evidence>